<dbReference type="Gene3D" id="1.10.10.10">
    <property type="entry name" value="Winged helix-like DNA-binding domain superfamily/Winged helix DNA-binding domain"/>
    <property type="match status" value="1"/>
</dbReference>
<accession>A0ABZ0SM95</accession>
<name>A0ABZ0SM95_9MICO</name>
<dbReference type="InterPro" id="IPR039422">
    <property type="entry name" value="MarR/SlyA-like"/>
</dbReference>
<dbReference type="Proteomes" id="UP001323798">
    <property type="component" value="Chromosome"/>
</dbReference>
<dbReference type="CDD" id="cd00090">
    <property type="entry name" value="HTH_ARSR"/>
    <property type="match status" value="1"/>
</dbReference>
<protein>
    <submittedName>
        <fullName evidence="5">MarR family transcriptional regulator</fullName>
    </submittedName>
</protein>
<gene>
    <name evidence="5" type="ORF">SM116_04165</name>
</gene>
<proteinExistence type="predicted"/>
<organism evidence="5 6">
    <name type="scientific">Microbacterium rhizosphaerae</name>
    <dbReference type="NCBI Taxonomy" id="1678237"/>
    <lineage>
        <taxon>Bacteria</taxon>
        <taxon>Bacillati</taxon>
        <taxon>Actinomycetota</taxon>
        <taxon>Actinomycetes</taxon>
        <taxon>Micrococcales</taxon>
        <taxon>Microbacteriaceae</taxon>
        <taxon>Microbacterium</taxon>
    </lineage>
</organism>
<evidence type="ECO:0000256" key="2">
    <source>
        <dbReference type="ARBA" id="ARBA00023125"/>
    </source>
</evidence>
<evidence type="ECO:0000313" key="6">
    <source>
        <dbReference type="Proteomes" id="UP001323798"/>
    </source>
</evidence>
<dbReference type="EMBL" id="CP139368">
    <property type="protein sequence ID" value="WPR90494.1"/>
    <property type="molecule type" value="Genomic_DNA"/>
</dbReference>
<dbReference type="InterPro" id="IPR000835">
    <property type="entry name" value="HTH_MarR-typ"/>
</dbReference>
<dbReference type="Pfam" id="PF12802">
    <property type="entry name" value="MarR_2"/>
    <property type="match status" value="1"/>
</dbReference>
<sequence>MTSDQQRRPASIEELPSVWRPLATMRKRMDASLGDLYDELGIEGVSTRFSMAVMFLADEDATIRSLAERCGVTHSAMSQSVTAMKKAGLVTSEPGEDARSRVVTLTPKGRRLAPLLWDEWYATEAAVAELDAELTMPLGALVAEVDAALDRESFADRVRRHLEGRRA</sequence>
<keyword evidence="1" id="KW-0805">Transcription regulation</keyword>
<dbReference type="RefSeq" id="WP_320943206.1">
    <property type="nucleotide sequence ID" value="NZ_BAABEU010000011.1"/>
</dbReference>
<dbReference type="PANTHER" id="PTHR33164">
    <property type="entry name" value="TRANSCRIPTIONAL REGULATOR, MARR FAMILY"/>
    <property type="match status" value="1"/>
</dbReference>
<feature type="domain" description="HTH marR-type" evidence="4">
    <location>
        <begin position="38"/>
        <end position="135"/>
    </location>
</feature>
<keyword evidence="6" id="KW-1185">Reference proteome</keyword>
<evidence type="ECO:0000256" key="3">
    <source>
        <dbReference type="ARBA" id="ARBA00023163"/>
    </source>
</evidence>
<dbReference type="InterPro" id="IPR036390">
    <property type="entry name" value="WH_DNA-bd_sf"/>
</dbReference>
<dbReference type="PANTHER" id="PTHR33164:SF64">
    <property type="entry name" value="TRANSCRIPTIONAL REGULATOR SLYA"/>
    <property type="match status" value="1"/>
</dbReference>
<evidence type="ECO:0000313" key="5">
    <source>
        <dbReference type="EMBL" id="WPR90494.1"/>
    </source>
</evidence>
<dbReference type="SMART" id="SM00347">
    <property type="entry name" value="HTH_MARR"/>
    <property type="match status" value="1"/>
</dbReference>
<evidence type="ECO:0000259" key="4">
    <source>
        <dbReference type="SMART" id="SM00347"/>
    </source>
</evidence>
<keyword evidence="3" id="KW-0804">Transcription</keyword>
<dbReference type="InterPro" id="IPR011991">
    <property type="entry name" value="ArsR-like_HTH"/>
</dbReference>
<dbReference type="SUPFAM" id="SSF46785">
    <property type="entry name" value="Winged helix' DNA-binding domain"/>
    <property type="match status" value="1"/>
</dbReference>
<keyword evidence="2" id="KW-0238">DNA-binding</keyword>
<evidence type="ECO:0000256" key="1">
    <source>
        <dbReference type="ARBA" id="ARBA00023015"/>
    </source>
</evidence>
<dbReference type="InterPro" id="IPR036388">
    <property type="entry name" value="WH-like_DNA-bd_sf"/>
</dbReference>
<reference evidence="5 6" key="1">
    <citation type="submission" date="2023-11" db="EMBL/GenBank/DDBJ databases">
        <title>Genome sequence of Microbacterium rhizosphaerae KACC 19337.</title>
        <authorList>
            <person name="Choi H."/>
            <person name="Kim S."/>
            <person name="Kim Y."/>
            <person name="Kwon S.-W."/>
            <person name="Heo J."/>
        </authorList>
    </citation>
    <scope>NUCLEOTIDE SEQUENCE [LARGE SCALE GENOMIC DNA]</scope>
    <source>
        <strain evidence="5 6">KACC 19337</strain>
    </source>
</reference>